<feature type="domain" description="HRDC" evidence="1">
    <location>
        <begin position="83"/>
        <end position="163"/>
    </location>
</feature>
<dbReference type="Proteomes" id="UP000199513">
    <property type="component" value="Unassembled WGS sequence"/>
</dbReference>
<protein>
    <submittedName>
        <fullName evidence="2">HRDC domain-containing protein</fullName>
    </submittedName>
</protein>
<dbReference type="InterPro" id="IPR010997">
    <property type="entry name" value="HRDC-like_sf"/>
</dbReference>
<evidence type="ECO:0000313" key="3">
    <source>
        <dbReference type="Proteomes" id="UP000199513"/>
    </source>
</evidence>
<dbReference type="STRING" id="1003.SAMN04488541_101378"/>
<dbReference type="SUPFAM" id="SSF47819">
    <property type="entry name" value="HRDC-like"/>
    <property type="match status" value="1"/>
</dbReference>
<sequence length="164" mass="18740">MGRKPPDFFFMQIKIFSIPIIGGESANEELNIFLRSKKILQVENQLIHHSGSSFWSFCIKYLDTAPTPMSGEKVKTDYKQVLEEAVFKRFSRMREIRKQIAQNEAIPAFAVFTDEELAELAKLPEFTLAKMKTIKGIGEKKVEKYGQLFIKALEADEKSGQLTS</sequence>
<dbReference type="SMART" id="SM00341">
    <property type="entry name" value="HRDC"/>
    <property type="match status" value="1"/>
</dbReference>
<accession>A0A1I2FEU1</accession>
<gene>
    <name evidence="2" type="ORF">SAMN04488541_101378</name>
</gene>
<dbReference type="PROSITE" id="PS50967">
    <property type="entry name" value="HRDC"/>
    <property type="match status" value="1"/>
</dbReference>
<dbReference type="InterPro" id="IPR002121">
    <property type="entry name" value="HRDC_dom"/>
</dbReference>
<dbReference type="GO" id="GO:0003676">
    <property type="term" value="F:nucleic acid binding"/>
    <property type="evidence" value="ECO:0007669"/>
    <property type="project" value="InterPro"/>
</dbReference>
<dbReference type="OrthoDB" id="1494766at2"/>
<dbReference type="EMBL" id="FONY01000013">
    <property type="protein sequence ID" value="SFF03419.1"/>
    <property type="molecule type" value="Genomic_DNA"/>
</dbReference>
<dbReference type="InterPro" id="IPR044876">
    <property type="entry name" value="HRDC_dom_sf"/>
</dbReference>
<dbReference type="AlphaFoldDB" id="A0A1I2FEU1"/>
<reference evidence="2 3" key="1">
    <citation type="submission" date="2016-10" db="EMBL/GenBank/DDBJ databases">
        <authorList>
            <person name="de Groot N.N."/>
        </authorList>
    </citation>
    <scope>NUCLEOTIDE SEQUENCE [LARGE SCALE GENOMIC DNA]</scope>
    <source>
        <strain>GEY</strain>
        <strain evidence="3">DSM 9560</strain>
    </source>
</reference>
<dbReference type="GO" id="GO:0000166">
    <property type="term" value="F:nucleotide binding"/>
    <property type="evidence" value="ECO:0007669"/>
    <property type="project" value="InterPro"/>
</dbReference>
<dbReference type="Pfam" id="PF00570">
    <property type="entry name" value="HRDC"/>
    <property type="match status" value="1"/>
</dbReference>
<name>A0A1I2FEU1_9BACT</name>
<organism evidence="2 3">
    <name type="scientific">Thermoflexibacter ruber</name>
    <dbReference type="NCBI Taxonomy" id="1003"/>
    <lineage>
        <taxon>Bacteria</taxon>
        <taxon>Pseudomonadati</taxon>
        <taxon>Bacteroidota</taxon>
        <taxon>Cytophagia</taxon>
        <taxon>Cytophagales</taxon>
        <taxon>Thermoflexibacteraceae</taxon>
        <taxon>Thermoflexibacter</taxon>
    </lineage>
</organism>
<evidence type="ECO:0000313" key="2">
    <source>
        <dbReference type="EMBL" id="SFF03419.1"/>
    </source>
</evidence>
<evidence type="ECO:0000259" key="1">
    <source>
        <dbReference type="PROSITE" id="PS50967"/>
    </source>
</evidence>
<dbReference type="Gene3D" id="1.10.150.80">
    <property type="entry name" value="HRDC domain"/>
    <property type="match status" value="1"/>
</dbReference>
<proteinExistence type="predicted"/>
<keyword evidence="3" id="KW-1185">Reference proteome</keyword>